<comment type="caution">
    <text evidence="1">The sequence shown here is derived from an EMBL/GenBank/DDBJ whole genome shotgun (WGS) entry which is preliminary data.</text>
</comment>
<dbReference type="SUPFAM" id="SSF52047">
    <property type="entry name" value="RNI-like"/>
    <property type="match status" value="1"/>
</dbReference>
<dbReference type="STRING" id="231916.A0A409W898"/>
<evidence type="ECO:0008006" key="3">
    <source>
        <dbReference type="Google" id="ProtNLM"/>
    </source>
</evidence>
<organism evidence="1 2">
    <name type="scientific">Gymnopilus dilepis</name>
    <dbReference type="NCBI Taxonomy" id="231916"/>
    <lineage>
        <taxon>Eukaryota</taxon>
        <taxon>Fungi</taxon>
        <taxon>Dikarya</taxon>
        <taxon>Basidiomycota</taxon>
        <taxon>Agaricomycotina</taxon>
        <taxon>Agaricomycetes</taxon>
        <taxon>Agaricomycetidae</taxon>
        <taxon>Agaricales</taxon>
        <taxon>Agaricineae</taxon>
        <taxon>Hymenogastraceae</taxon>
        <taxon>Gymnopilus</taxon>
    </lineage>
</organism>
<reference evidence="1 2" key="1">
    <citation type="journal article" date="2018" name="Evol. Lett.">
        <title>Horizontal gene cluster transfer increased hallucinogenic mushroom diversity.</title>
        <authorList>
            <person name="Reynolds H.T."/>
            <person name="Vijayakumar V."/>
            <person name="Gluck-Thaler E."/>
            <person name="Korotkin H.B."/>
            <person name="Matheny P.B."/>
            <person name="Slot J.C."/>
        </authorList>
    </citation>
    <scope>NUCLEOTIDE SEQUENCE [LARGE SCALE GENOMIC DNA]</scope>
    <source>
        <strain evidence="1 2">SRW20</strain>
    </source>
</reference>
<dbReference type="Gene3D" id="3.80.10.10">
    <property type="entry name" value="Ribonuclease Inhibitor"/>
    <property type="match status" value="1"/>
</dbReference>
<proteinExistence type="predicted"/>
<keyword evidence="2" id="KW-1185">Reference proteome</keyword>
<gene>
    <name evidence="1" type="ORF">CVT26_005056</name>
</gene>
<evidence type="ECO:0000313" key="2">
    <source>
        <dbReference type="Proteomes" id="UP000284706"/>
    </source>
</evidence>
<protein>
    <recommendedName>
        <fullName evidence="3">F-box domain-containing protein</fullName>
    </recommendedName>
</protein>
<dbReference type="OrthoDB" id="3270987at2759"/>
<dbReference type="AlphaFoldDB" id="A0A409W898"/>
<dbReference type="InParanoid" id="A0A409W898"/>
<dbReference type="Proteomes" id="UP000284706">
    <property type="component" value="Unassembled WGS sequence"/>
</dbReference>
<evidence type="ECO:0000313" key="1">
    <source>
        <dbReference type="EMBL" id="PPQ74759.1"/>
    </source>
</evidence>
<sequence>MSRKIIKVQGDDYVESALALDELRESLDTIRTAVEQISPDVAVDKALALPPLTTPTPAMNLPLELMAYIFTITCHHDAHQFSSEDERKEIISPFFLGSICSQWRTIVWSTPMIWSRISLYLITSRYETQIELLQDHLTRSGDLPLTINLMFQEENDWSSRLPTQLVDFLVTTAPRWYCANLVLPEAWYPLLAGIKQNLRFLTILMTQSLWKDCRLPPSKRKHLDLFADAPSLIDVHLNGYYISDVDIPWKQLRRLKAQHVYLDECFYLLPRVSRLESCKIYTILPDQTRRVEPQAISLPFLTHLRIHCYMWDHMTLLFSNLDAPSLDTLEISDPYRGPLPPLPALLDAMGCKLTRLKLYDFTFKGEESNLIEFIRGISTLTDLDIRLEMPGSTSLRDILTELLGPATTSSDTGEETYFLPCLRHFTFYGMLTPREGFQHALLHLLQARRPPVSERIRKVQPLLTFTLEVGWITLPSWSKDTVEQLQTLMRNGLIITGIDLNRPPV</sequence>
<name>A0A409W898_9AGAR</name>
<dbReference type="EMBL" id="NHYE01005316">
    <property type="protein sequence ID" value="PPQ74759.1"/>
    <property type="molecule type" value="Genomic_DNA"/>
</dbReference>
<dbReference type="InterPro" id="IPR032675">
    <property type="entry name" value="LRR_dom_sf"/>
</dbReference>
<accession>A0A409W898</accession>